<dbReference type="STRING" id="490622.A0A395NCI0"/>
<sequence length="187" mass="19923">MEPTYSFLTSRALHLLEKRYDNQHRVVVALAGPPGSGKSTLAAEVVSRLNISGSLPIAAVIPMDGFHLSRATLEKMPNSVEAFARRGASWTFDAAGVVGLVEELSKSRYGAHKKTILAPSFDHAAKDPVEGGIILGPEVRFVLIEDVEPALAMWYHGDSSEINMAAEGVADGFLSPSYKCLGSGING</sequence>
<comment type="caution">
    <text evidence="1">The sequence shown here is derived from an EMBL/GenBank/DDBJ whole genome shotgun (WGS) entry which is preliminary data.</text>
</comment>
<keyword evidence="1" id="KW-0418">Kinase</keyword>
<dbReference type="Proteomes" id="UP000266272">
    <property type="component" value="Unassembled WGS sequence"/>
</dbReference>
<evidence type="ECO:0000313" key="2">
    <source>
        <dbReference type="Proteomes" id="UP000266272"/>
    </source>
</evidence>
<dbReference type="PANTHER" id="PTHR10285">
    <property type="entry name" value="URIDINE KINASE"/>
    <property type="match status" value="1"/>
</dbReference>
<organism evidence="1 2">
    <name type="scientific">Trichoderma arundinaceum</name>
    <dbReference type="NCBI Taxonomy" id="490622"/>
    <lineage>
        <taxon>Eukaryota</taxon>
        <taxon>Fungi</taxon>
        <taxon>Dikarya</taxon>
        <taxon>Ascomycota</taxon>
        <taxon>Pezizomycotina</taxon>
        <taxon>Sordariomycetes</taxon>
        <taxon>Hypocreomycetidae</taxon>
        <taxon>Hypocreales</taxon>
        <taxon>Hypocreaceae</taxon>
        <taxon>Trichoderma</taxon>
    </lineage>
</organism>
<dbReference type="GO" id="GO:0016301">
    <property type="term" value="F:kinase activity"/>
    <property type="evidence" value="ECO:0007669"/>
    <property type="project" value="UniProtKB-KW"/>
</dbReference>
<gene>
    <name evidence="1" type="ORF">TARUN_8440</name>
</gene>
<name>A0A395NCI0_TRIAR</name>
<evidence type="ECO:0000313" key="1">
    <source>
        <dbReference type="EMBL" id="RFU73812.1"/>
    </source>
</evidence>
<dbReference type="InterPro" id="IPR027417">
    <property type="entry name" value="P-loop_NTPase"/>
</dbReference>
<dbReference type="Gene3D" id="3.40.50.300">
    <property type="entry name" value="P-loop containing nucleotide triphosphate hydrolases"/>
    <property type="match status" value="2"/>
</dbReference>
<dbReference type="SUPFAM" id="SSF52540">
    <property type="entry name" value="P-loop containing nucleoside triphosphate hydrolases"/>
    <property type="match status" value="1"/>
</dbReference>
<reference evidence="1 2" key="1">
    <citation type="journal article" date="2018" name="PLoS Pathog.">
        <title>Evolution of structural diversity of trichothecenes, a family of toxins produced by plant pathogenic and entomopathogenic fungi.</title>
        <authorList>
            <person name="Proctor R.H."/>
            <person name="McCormick S.P."/>
            <person name="Kim H.S."/>
            <person name="Cardoza R.E."/>
            <person name="Stanley A.M."/>
            <person name="Lindo L."/>
            <person name="Kelly A."/>
            <person name="Brown D.W."/>
            <person name="Lee T."/>
            <person name="Vaughan M.M."/>
            <person name="Alexander N.J."/>
            <person name="Busman M."/>
            <person name="Gutierrez S."/>
        </authorList>
    </citation>
    <scope>NUCLEOTIDE SEQUENCE [LARGE SCALE GENOMIC DNA]</scope>
    <source>
        <strain evidence="1 2">IBT 40837</strain>
    </source>
</reference>
<proteinExistence type="predicted"/>
<dbReference type="CDD" id="cd02019">
    <property type="entry name" value="NK"/>
    <property type="match status" value="1"/>
</dbReference>
<dbReference type="AlphaFoldDB" id="A0A395NCI0"/>
<keyword evidence="1" id="KW-0808">Transferase</keyword>
<keyword evidence="2" id="KW-1185">Reference proteome</keyword>
<dbReference type="OrthoDB" id="4878868at2759"/>
<protein>
    <submittedName>
        <fullName evidence="1">Phosphoribulokinase uridine kinase family</fullName>
    </submittedName>
</protein>
<dbReference type="EMBL" id="PXOA01000600">
    <property type="protein sequence ID" value="RFU73812.1"/>
    <property type="molecule type" value="Genomic_DNA"/>
</dbReference>
<accession>A0A395NCI0</accession>